<keyword evidence="4" id="KW-1185">Reference proteome</keyword>
<proteinExistence type="inferred from homology"/>
<dbReference type="SUPFAM" id="SSF54211">
    <property type="entry name" value="Ribosomal protein S5 domain 2-like"/>
    <property type="match status" value="1"/>
</dbReference>
<dbReference type="GO" id="GO:0005737">
    <property type="term" value="C:cytoplasm"/>
    <property type="evidence" value="ECO:0007669"/>
    <property type="project" value="TreeGrafter"/>
</dbReference>
<dbReference type="Pfam" id="PF01205">
    <property type="entry name" value="Impact_N"/>
    <property type="match status" value="1"/>
</dbReference>
<dbReference type="KEGG" id="cpor:BED41_00125"/>
<dbReference type="PANTHER" id="PTHR16301:SF20">
    <property type="entry name" value="IMPACT FAMILY MEMBER YIGZ"/>
    <property type="match status" value="1"/>
</dbReference>
<dbReference type="InterPro" id="IPR020568">
    <property type="entry name" value="Ribosomal_Su5_D2-typ_SF"/>
</dbReference>
<dbReference type="AlphaFoldDB" id="A0A1B2I102"/>
<dbReference type="InterPro" id="IPR023582">
    <property type="entry name" value="Impact"/>
</dbReference>
<evidence type="ECO:0000313" key="3">
    <source>
        <dbReference type="EMBL" id="ANZ43651.1"/>
    </source>
</evidence>
<accession>A0A1B2I102</accession>
<dbReference type="PROSITE" id="PS00910">
    <property type="entry name" value="UPF0029"/>
    <property type="match status" value="1"/>
</dbReference>
<name>A0A1B2I102_9BACT</name>
<dbReference type="OrthoDB" id="9813771at2"/>
<dbReference type="GO" id="GO:0006446">
    <property type="term" value="P:regulation of translational initiation"/>
    <property type="evidence" value="ECO:0007669"/>
    <property type="project" value="TreeGrafter"/>
</dbReference>
<reference evidence="3" key="1">
    <citation type="submission" date="2016-08" db="EMBL/GenBank/DDBJ databases">
        <title>Complete genome of Cloacibacillus porcorum.</title>
        <authorList>
            <person name="Looft T."/>
            <person name="Bayles D.O."/>
            <person name="Alt D.P."/>
        </authorList>
    </citation>
    <scope>NUCLEOTIDE SEQUENCE [LARGE SCALE GENOMIC DNA]</scope>
    <source>
        <strain evidence="3">CL-84</strain>
    </source>
</reference>
<dbReference type="GeneID" id="83056258"/>
<dbReference type="PANTHER" id="PTHR16301">
    <property type="entry name" value="IMPACT-RELATED"/>
    <property type="match status" value="1"/>
</dbReference>
<feature type="domain" description="Impact N-terminal" evidence="2">
    <location>
        <begin position="23"/>
        <end position="127"/>
    </location>
</feature>
<gene>
    <name evidence="3" type="ORF">BED41_00125</name>
</gene>
<dbReference type="InterPro" id="IPR020569">
    <property type="entry name" value="UPF0029_Impact_CS"/>
</dbReference>
<evidence type="ECO:0000256" key="1">
    <source>
        <dbReference type="ARBA" id="ARBA00007665"/>
    </source>
</evidence>
<organism evidence="3 4">
    <name type="scientific">Cloacibacillus porcorum</name>
    <dbReference type="NCBI Taxonomy" id="1197717"/>
    <lineage>
        <taxon>Bacteria</taxon>
        <taxon>Thermotogati</taxon>
        <taxon>Synergistota</taxon>
        <taxon>Synergistia</taxon>
        <taxon>Synergistales</taxon>
        <taxon>Synergistaceae</taxon>
        <taxon>Cloacibacillus</taxon>
    </lineage>
</organism>
<comment type="similarity">
    <text evidence="1">Belongs to the IMPACT family.</text>
</comment>
<dbReference type="Gene3D" id="3.30.230.30">
    <property type="entry name" value="Impact, N-terminal domain"/>
    <property type="match status" value="1"/>
</dbReference>
<dbReference type="EMBL" id="CP016757">
    <property type="protein sequence ID" value="ANZ43651.1"/>
    <property type="molecule type" value="Genomic_DNA"/>
</dbReference>
<dbReference type="InterPro" id="IPR001498">
    <property type="entry name" value="Impact_N"/>
</dbReference>
<protein>
    <recommendedName>
        <fullName evidence="2">Impact N-terminal domain-containing protein</fullName>
    </recommendedName>
</protein>
<evidence type="ECO:0000313" key="4">
    <source>
        <dbReference type="Proteomes" id="UP000093044"/>
    </source>
</evidence>
<dbReference type="Proteomes" id="UP000093044">
    <property type="component" value="Chromosome"/>
</dbReference>
<dbReference type="RefSeq" id="WP_066741510.1">
    <property type="nucleotide sequence ID" value="NZ_CALCLR010000027.1"/>
</dbReference>
<evidence type="ECO:0000259" key="2">
    <source>
        <dbReference type="Pfam" id="PF01205"/>
    </source>
</evidence>
<sequence length="219" mass="24586">MAAGQLNVFRAPRRDCDAEFTEKRSRFIGSVRIVLDADEAAETIKRFPELYPKANHHCWGYRIGGGAPLEHCSDAGEPAGTAGRPILGTIKRHELTNTLIVVTRYFGGIKLGVRGLIDAYKAAAELAVEQAGAVEMEFHNALRLRCGYDYSKTLSSTLRKWGFSEERVNIEYGADVVMKLEVPLSMRAELEAPLAEMAQRSFLTELSWNEEPLVRERWR</sequence>
<dbReference type="InterPro" id="IPR036956">
    <property type="entry name" value="Impact_N_sf"/>
</dbReference>
<dbReference type="STRING" id="1197717.BED41_00125"/>